<name>A0A8J2JVA5_9HEXA</name>
<accession>A0A8J2JVA5</accession>
<proteinExistence type="predicted"/>
<dbReference type="EMBL" id="CAJVCH010144749">
    <property type="protein sequence ID" value="CAG7727167.1"/>
    <property type="molecule type" value="Genomic_DNA"/>
</dbReference>
<protein>
    <submittedName>
        <fullName evidence="1">Uncharacterized protein</fullName>
    </submittedName>
</protein>
<feature type="non-terminal residue" evidence="1">
    <location>
        <position position="35"/>
    </location>
</feature>
<sequence length="35" mass="3884">QDYYGNHCEENCSATDPWTLIHLNPSSSGSDLKNS</sequence>
<gene>
    <name evidence="1" type="ORF">AFUS01_LOCUS16023</name>
</gene>
<evidence type="ECO:0000313" key="2">
    <source>
        <dbReference type="Proteomes" id="UP000708208"/>
    </source>
</evidence>
<reference evidence="1" key="1">
    <citation type="submission" date="2021-06" db="EMBL/GenBank/DDBJ databases">
        <authorList>
            <person name="Hodson N. C."/>
            <person name="Mongue J. A."/>
            <person name="Jaron S. K."/>
        </authorList>
    </citation>
    <scope>NUCLEOTIDE SEQUENCE</scope>
</reference>
<comment type="caution">
    <text evidence="1">The sequence shown here is derived from an EMBL/GenBank/DDBJ whole genome shotgun (WGS) entry which is preliminary data.</text>
</comment>
<organism evidence="1 2">
    <name type="scientific">Allacma fusca</name>
    <dbReference type="NCBI Taxonomy" id="39272"/>
    <lineage>
        <taxon>Eukaryota</taxon>
        <taxon>Metazoa</taxon>
        <taxon>Ecdysozoa</taxon>
        <taxon>Arthropoda</taxon>
        <taxon>Hexapoda</taxon>
        <taxon>Collembola</taxon>
        <taxon>Symphypleona</taxon>
        <taxon>Sminthuridae</taxon>
        <taxon>Allacma</taxon>
    </lineage>
</organism>
<feature type="non-terminal residue" evidence="1">
    <location>
        <position position="1"/>
    </location>
</feature>
<dbReference type="Proteomes" id="UP000708208">
    <property type="component" value="Unassembled WGS sequence"/>
</dbReference>
<keyword evidence="2" id="KW-1185">Reference proteome</keyword>
<evidence type="ECO:0000313" key="1">
    <source>
        <dbReference type="EMBL" id="CAG7727167.1"/>
    </source>
</evidence>
<dbReference type="AlphaFoldDB" id="A0A8J2JVA5"/>
<dbReference type="OrthoDB" id="9895617at2759"/>